<keyword evidence="2" id="KW-0413">Isomerase</keyword>
<dbReference type="PROSITE" id="PS00175">
    <property type="entry name" value="PG_MUTASE"/>
    <property type="match status" value="1"/>
</dbReference>
<dbReference type="AlphaFoldDB" id="A0A2N7RYI5"/>
<feature type="active site" description="Tele-phosphohistidine intermediate" evidence="3">
    <location>
        <position position="50"/>
    </location>
</feature>
<dbReference type="PANTHER" id="PTHR48100">
    <property type="entry name" value="BROAD-SPECIFICITY PHOSPHATASE YOR283W-RELATED"/>
    <property type="match status" value="1"/>
</dbReference>
<dbReference type="InterPro" id="IPR029033">
    <property type="entry name" value="His_PPase_superfam"/>
</dbReference>
<dbReference type="Gene3D" id="3.40.50.1240">
    <property type="entry name" value="Phosphoglycerate mutase-like"/>
    <property type="match status" value="1"/>
</dbReference>
<dbReference type="GO" id="GO:0016791">
    <property type="term" value="F:phosphatase activity"/>
    <property type="evidence" value="ECO:0007669"/>
    <property type="project" value="TreeGrafter"/>
</dbReference>
<evidence type="ECO:0000256" key="1">
    <source>
        <dbReference type="ARBA" id="ARBA00023152"/>
    </source>
</evidence>
<dbReference type="CDD" id="cd07067">
    <property type="entry name" value="HP_PGM_like"/>
    <property type="match status" value="1"/>
</dbReference>
<feature type="binding site" evidence="4">
    <location>
        <begin position="49"/>
        <end position="56"/>
    </location>
    <ligand>
        <name>substrate</name>
    </ligand>
</feature>
<dbReference type="InterPro" id="IPR013078">
    <property type="entry name" value="His_Pase_superF_clade-1"/>
</dbReference>
<evidence type="ECO:0000256" key="2">
    <source>
        <dbReference type="ARBA" id="ARBA00023235"/>
    </source>
</evidence>
<dbReference type="PANTHER" id="PTHR48100:SF1">
    <property type="entry name" value="HISTIDINE PHOSPHATASE FAMILY PROTEIN-RELATED"/>
    <property type="match status" value="1"/>
</dbReference>
<protein>
    <submittedName>
        <fullName evidence="5">Histidine phosphatase family protein</fullName>
    </submittedName>
</protein>
<dbReference type="EMBL" id="PNQX01000003">
    <property type="protein sequence ID" value="PMQ18962.1"/>
    <property type="molecule type" value="Genomic_DNA"/>
</dbReference>
<dbReference type="SUPFAM" id="SSF53254">
    <property type="entry name" value="Phosphoglycerate mutase-like"/>
    <property type="match status" value="1"/>
</dbReference>
<evidence type="ECO:0000256" key="3">
    <source>
        <dbReference type="PIRSR" id="PIRSR613078-1"/>
    </source>
</evidence>
<proteinExistence type="predicted"/>
<keyword evidence="1" id="KW-0324">Glycolysis</keyword>
<dbReference type="Proteomes" id="UP000235739">
    <property type="component" value="Unassembled WGS sequence"/>
</dbReference>
<reference evidence="5 6" key="1">
    <citation type="journal article" date="2017" name="Elife">
        <title>Extensive horizontal gene transfer in cheese-associated bacteria.</title>
        <authorList>
            <person name="Bonham K.S."/>
            <person name="Wolfe B.E."/>
            <person name="Dutton R.J."/>
        </authorList>
    </citation>
    <scope>NUCLEOTIDE SEQUENCE [LARGE SCALE GENOMIC DNA]</scope>
    <source>
        <strain evidence="5 6">JB182</strain>
    </source>
</reference>
<dbReference type="GO" id="GO:0005737">
    <property type="term" value="C:cytoplasm"/>
    <property type="evidence" value="ECO:0007669"/>
    <property type="project" value="TreeGrafter"/>
</dbReference>
<evidence type="ECO:0000256" key="4">
    <source>
        <dbReference type="PIRSR" id="PIRSR613078-2"/>
    </source>
</evidence>
<dbReference type="InterPro" id="IPR001345">
    <property type="entry name" value="PG/BPGM_mutase_AS"/>
</dbReference>
<name>A0A2N7RYI5_9MICC</name>
<dbReference type="SMART" id="SM00855">
    <property type="entry name" value="PGAM"/>
    <property type="match status" value="1"/>
</dbReference>
<dbReference type="InterPro" id="IPR050275">
    <property type="entry name" value="PGM_Phosphatase"/>
</dbReference>
<sequence>MTARACLHRLRVRSPATNPKNRIAHRAREAAVHARKKKTMTAQKLILIRHGQTEWNKAGRLHGRSDLPMNETGVRQAKQLAAELGGQGPWEAVYCSPLFRARQTAQIIANDLDIRALHENQELMEQDFGDLEGTLVGDGADEQRQLLVGTGETEEHLVGRAVNALFKICHQHPGGKVLVVSHSALICSVIAALTGESNPRMANGSYVEVDAQLLVNHVSREPLWH</sequence>
<feature type="binding site" evidence="4">
    <location>
        <position position="100"/>
    </location>
    <ligand>
        <name>substrate</name>
    </ligand>
</feature>
<accession>A0A2N7RYI5</accession>
<feature type="active site" description="Proton donor/acceptor" evidence="3">
    <location>
        <position position="125"/>
    </location>
</feature>
<evidence type="ECO:0000313" key="6">
    <source>
        <dbReference type="Proteomes" id="UP000235739"/>
    </source>
</evidence>
<dbReference type="Pfam" id="PF00300">
    <property type="entry name" value="His_Phos_1"/>
    <property type="match status" value="1"/>
</dbReference>
<organism evidence="5 6">
    <name type="scientific">Glutamicibacter arilaitensis</name>
    <dbReference type="NCBI Taxonomy" id="256701"/>
    <lineage>
        <taxon>Bacteria</taxon>
        <taxon>Bacillati</taxon>
        <taxon>Actinomycetota</taxon>
        <taxon>Actinomycetes</taxon>
        <taxon>Micrococcales</taxon>
        <taxon>Micrococcaceae</taxon>
        <taxon>Glutamicibacter</taxon>
    </lineage>
</organism>
<evidence type="ECO:0000313" key="5">
    <source>
        <dbReference type="EMBL" id="PMQ18962.1"/>
    </source>
</evidence>
<gene>
    <name evidence="5" type="ORF">CIK84_16530</name>
</gene>
<comment type="caution">
    <text evidence="5">The sequence shown here is derived from an EMBL/GenBank/DDBJ whole genome shotgun (WGS) entry which is preliminary data.</text>
</comment>